<reference evidence="2" key="1">
    <citation type="journal article" date="2023" name="Front. Plant Sci.">
        <title>Chromosomal-level genome assembly of Melastoma candidum provides insights into trichome evolution.</title>
        <authorList>
            <person name="Zhong Y."/>
            <person name="Wu W."/>
            <person name="Sun C."/>
            <person name="Zou P."/>
            <person name="Liu Y."/>
            <person name="Dai S."/>
            <person name="Zhou R."/>
        </authorList>
    </citation>
    <scope>NUCLEOTIDE SEQUENCE [LARGE SCALE GENOMIC DNA]</scope>
</reference>
<gene>
    <name evidence="1" type="ORF">MLD38_022555</name>
</gene>
<organism evidence="1 2">
    <name type="scientific">Melastoma candidum</name>
    <dbReference type="NCBI Taxonomy" id="119954"/>
    <lineage>
        <taxon>Eukaryota</taxon>
        <taxon>Viridiplantae</taxon>
        <taxon>Streptophyta</taxon>
        <taxon>Embryophyta</taxon>
        <taxon>Tracheophyta</taxon>
        <taxon>Spermatophyta</taxon>
        <taxon>Magnoliopsida</taxon>
        <taxon>eudicotyledons</taxon>
        <taxon>Gunneridae</taxon>
        <taxon>Pentapetalae</taxon>
        <taxon>rosids</taxon>
        <taxon>malvids</taxon>
        <taxon>Myrtales</taxon>
        <taxon>Melastomataceae</taxon>
        <taxon>Melastomatoideae</taxon>
        <taxon>Melastomateae</taxon>
        <taxon>Melastoma</taxon>
    </lineage>
</organism>
<protein>
    <submittedName>
        <fullName evidence="1">Uncharacterized protein</fullName>
    </submittedName>
</protein>
<keyword evidence="2" id="KW-1185">Reference proteome</keyword>
<proteinExistence type="predicted"/>
<evidence type="ECO:0000313" key="2">
    <source>
        <dbReference type="Proteomes" id="UP001057402"/>
    </source>
</evidence>
<evidence type="ECO:0000313" key="1">
    <source>
        <dbReference type="EMBL" id="KAI4366713.1"/>
    </source>
</evidence>
<dbReference type="EMBL" id="CM042885">
    <property type="protein sequence ID" value="KAI4366713.1"/>
    <property type="molecule type" value="Genomic_DNA"/>
</dbReference>
<comment type="caution">
    <text evidence="1">The sequence shown here is derived from an EMBL/GenBank/DDBJ whole genome shotgun (WGS) entry which is preliminary data.</text>
</comment>
<name>A0ACB9QSS6_9MYRT</name>
<sequence length="897" mass="98558">MKDTSAILLLVAALLALSAAGTQVYFPTDDIAVNCGASGNSTTGTDPPRDWIGDVDNPKYAPRSANGNDSKIVSAAPLRGSGQVPPYYNSARLSLSQFSYTFHLTPGPKFVRFHFFPSDYSGQNFNRGNAVFSIGSGAYTLVKDFSSSLAADAADSETIDKEFVIFVGENQVLNLTFSPSTAVPGSYAFINGIEVVSMPDELYYINSGASTGITLVGQSSPYVINNYDALEMVKRVNVGGDALDPTDDTGMYRNWEKDEQYLVVRNWATDYGVTPTNTLIQLTYSSQTPNYTAPDKVYITARSMGDNATVNLGYNLTWSLKVDSNFYYLLRLHFCEFQSNITQPTDRVFQIFIDSKIVERRADIMEWSGKGMPVHRDYMVAMFDNQSKKMDLYIALHPNGDGDTKFSDAILNGIELFKINNSDGSLAGSNPDSTGQGIVPQTPSTKQSSSSSRWRMVAGVIAGAISCSGIILLLVLFIYRRRKVGKGMSKSDGATSLWGPLSYDDMTKSSGKTQGSSLPDNLCRHFSLAEIKAATNNFDEIFVVGVGGFGNVYKGYIDGGSTQVAIKRLNPGSQQGEHEFMTEIEMLSQLRHLHLVSLIGYCNDSGEMILVYDYMAHGTLREHLYDTDNPPLSWKQRLEICIGAARGLHYLHTGAKQPVIHRDMKTTNILLDEKWVAKVSDFGLSKFGPTGMSKAHVSTVVKGTIGYLDPEYYRRQQLTDKSDVYSFGVVLFEVLCARHPLNKSAEKQQKNLAAWAQICYKSGNIQKILDPKVKVEITPECLRKFCEIAISCLNDEGTKRPSMNDVVWSLEFALQLQESTEKEGRPLGQADGLDSSINEESPIMTSSGNDMITSSDSKCRYLTTSSSAEFNGSTKSYDSENLMSGAVFSELLNGNGR</sequence>
<dbReference type="Proteomes" id="UP001057402">
    <property type="component" value="Chromosome 6"/>
</dbReference>
<accession>A0ACB9QSS6</accession>